<proteinExistence type="predicted"/>
<evidence type="ECO:0000313" key="2">
    <source>
        <dbReference type="Proteomes" id="UP000232722"/>
    </source>
</evidence>
<reference evidence="1 2" key="2">
    <citation type="submission" date="2017-09" db="EMBL/GenBank/DDBJ databases">
        <title>Extensive intraspecific genome diversity in a model arbuscular mycorrhizal fungus.</title>
        <authorList>
            <person name="Chen E.C."/>
            <person name="Morin E."/>
            <person name="Beaudet D."/>
            <person name="Noel J."/>
            <person name="Ndikumana S."/>
            <person name="Charron P."/>
            <person name="St-Onge C."/>
            <person name="Giorgi J."/>
            <person name="Grigoriev I.V."/>
            <person name="Roux C."/>
            <person name="Martin F.M."/>
            <person name="Corradi N."/>
        </authorList>
    </citation>
    <scope>NUCLEOTIDE SEQUENCE [LARGE SCALE GENOMIC DNA]</scope>
    <source>
        <strain evidence="1 2">A5</strain>
    </source>
</reference>
<comment type="caution">
    <text evidence="1">The sequence shown here is derived from an EMBL/GenBank/DDBJ whole genome shotgun (WGS) entry which is preliminary data.</text>
</comment>
<reference evidence="1 2" key="1">
    <citation type="submission" date="2016-04" db="EMBL/GenBank/DDBJ databases">
        <title>Genome analyses suggest a sexual origin of heterokaryosis in a supposedly ancient asexual fungus.</title>
        <authorList>
            <person name="Ropars J."/>
            <person name="Sedzielewska K."/>
            <person name="Noel J."/>
            <person name="Charron P."/>
            <person name="Farinelli L."/>
            <person name="Marton T."/>
            <person name="Kruger M."/>
            <person name="Pelin A."/>
            <person name="Brachmann A."/>
            <person name="Corradi N."/>
        </authorList>
    </citation>
    <scope>NUCLEOTIDE SEQUENCE [LARGE SCALE GENOMIC DNA]</scope>
    <source>
        <strain evidence="1 2">A5</strain>
    </source>
</reference>
<gene>
    <name evidence="1" type="ORF">RhiirA5_425285</name>
</gene>
<sequence>MKTGGFIILRADCSWYQYKFQQNLKNWSSGNHEVDKLIQKVQPKAKDYNEILGWIEYGRFENVEFLAKGGFGTIYKAIWKDGYIRTWNSKNNQWRRKKGSKCKFEQGQVYGAEDDNLNENKKRE</sequence>
<name>A0A2N0P6C9_9GLOM</name>
<dbReference type="AlphaFoldDB" id="A0A2N0P6C9"/>
<dbReference type="Proteomes" id="UP000232722">
    <property type="component" value="Unassembled WGS sequence"/>
</dbReference>
<evidence type="ECO:0008006" key="3">
    <source>
        <dbReference type="Google" id="ProtNLM"/>
    </source>
</evidence>
<evidence type="ECO:0000313" key="1">
    <source>
        <dbReference type="EMBL" id="PKC02410.1"/>
    </source>
</evidence>
<organism evidence="1 2">
    <name type="scientific">Rhizophagus irregularis</name>
    <dbReference type="NCBI Taxonomy" id="588596"/>
    <lineage>
        <taxon>Eukaryota</taxon>
        <taxon>Fungi</taxon>
        <taxon>Fungi incertae sedis</taxon>
        <taxon>Mucoromycota</taxon>
        <taxon>Glomeromycotina</taxon>
        <taxon>Glomeromycetes</taxon>
        <taxon>Glomerales</taxon>
        <taxon>Glomeraceae</taxon>
        <taxon>Rhizophagus</taxon>
    </lineage>
</organism>
<protein>
    <recommendedName>
        <fullName evidence="3">Protein kinase domain-containing protein</fullName>
    </recommendedName>
</protein>
<accession>A0A2N0P6C9</accession>
<dbReference type="VEuPathDB" id="FungiDB:RhiirFUN_013402"/>
<dbReference type="EMBL" id="LLXJ01001388">
    <property type="protein sequence ID" value="PKC02410.1"/>
    <property type="molecule type" value="Genomic_DNA"/>
</dbReference>
<dbReference type="VEuPathDB" id="FungiDB:RhiirA1_470199"/>